<evidence type="ECO:0000313" key="10">
    <source>
        <dbReference type="Proteomes" id="UP000002218"/>
    </source>
</evidence>
<feature type="transmembrane region" description="Helical" evidence="7">
    <location>
        <begin position="383"/>
        <end position="406"/>
    </location>
</feature>
<dbReference type="GO" id="GO:1902600">
    <property type="term" value="P:proton transmembrane transport"/>
    <property type="evidence" value="ECO:0007669"/>
    <property type="project" value="InterPro"/>
</dbReference>
<dbReference type="InterPro" id="IPR006153">
    <property type="entry name" value="Cation/H_exchanger_TM"/>
</dbReference>
<evidence type="ECO:0000256" key="6">
    <source>
        <dbReference type="ARBA" id="ARBA00023136"/>
    </source>
</evidence>
<gene>
    <name evidence="9" type="ordered locus">Namu_1396</name>
</gene>
<evidence type="ECO:0000256" key="3">
    <source>
        <dbReference type="ARBA" id="ARBA00022692"/>
    </source>
</evidence>
<proteinExistence type="predicted"/>
<feature type="domain" description="Cation/H+ exchanger transmembrane" evidence="8">
    <location>
        <begin position="16"/>
        <end position="403"/>
    </location>
</feature>
<dbReference type="KEGG" id="nml:Namu_1396"/>
<dbReference type="HOGENOM" id="CLU_005126_10_2_11"/>
<keyword evidence="5" id="KW-0406">Ion transport</keyword>
<dbReference type="InParanoid" id="C8XED9"/>
<dbReference type="eggNOG" id="COG0475">
    <property type="taxonomic scope" value="Bacteria"/>
</dbReference>
<dbReference type="AlphaFoldDB" id="C8XED9"/>
<dbReference type="Pfam" id="PF00999">
    <property type="entry name" value="Na_H_Exchanger"/>
    <property type="match status" value="1"/>
</dbReference>
<keyword evidence="3 7" id="KW-0812">Transmembrane</keyword>
<feature type="transmembrane region" description="Helical" evidence="7">
    <location>
        <begin position="99"/>
        <end position="124"/>
    </location>
</feature>
<reference evidence="9 10" key="2">
    <citation type="journal article" date="2010" name="Stand. Genomic Sci.">
        <title>Complete genome sequence of Nakamurella multipartita type strain (Y-104).</title>
        <authorList>
            <person name="Tice H."/>
            <person name="Mayilraj S."/>
            <person name="Sims D."/>
            <person name="Lapidus A."/>
            <person name="Nolan M."/>
            <person name="Lucas S."/>
            <person name="Glavina Del Rio T."/>
            <person name="Copeland A."/>
            <person name="Cheng J.F."/>
            <person name="Meincke L."/>
            <person name="Bruce D."/>
            <person name="Goodwin L."/>
            <person name="Pitluck S."/>
            <person name="Ivanova N."/>
            <person name="Mavromatis K."/>
            <person name="Ovchinnikova G."/>
            <person name="Pati A."/>
            <person name="Chen A."/>
            <person name="Palaniappan K."/>
            <person name="Land M."/>
            <person name="Hauser L."/>
            <person name="Chang Y.J."/>
            <person name="Jeffries C.D."/>
            <person name="Detter J.C."/>
            <person name="Brettin T."/>
            <person name="Rohde M."/>
            <person name="Goker M."/>
            <person name="Bristow J."/>
            <person name="Eisen J.A."/>
            <person name="Markowitz V."/>
            <person name="Hugenholtz P."/>
            <person name="Kyrpides N.C."/>
            <person name="Klenk H.P."/>
            <person name="Chen F."/>
        </authorList>
    </citation>
    <scope>NUCLEOTIDE SEQUENCE [LARGE SCALE GENOMIC DNA]</scope>
    <source>
        <strain evidence="10">ATCC 700099 / DSM 44233 / CIP 104796 / JCM 9543 / NBRC 105858 / Y-104</strain>
    </source>
</reference>
<name>C8XED9_NAKMY</name>
<evidence type="ECO:0000256" key="7">
    <source>
        <dbReference type="SAM" id="Phobius"/>
    </source>
</evidence>
<keyword evidence="6 7" id="KW-0472">Membrane</keyword>
<evidence type="ECO:0000259" key="8">
    <source>
        <dbReference type="Pfam" id="PF00999"/>
    </source>
</evidence>
<comment type="subcellular location">
    <subcellularLocation>
        <location evidence="1">Membrane</location>
        <topology evidence="1">Multi-pass membrane protein</topology>
    </subcellularLocation>
</comment>
<dbReference type="Proteomes" id="UP000002218">
    <property type="component" value="Chromosome"/>
</dbReference>
<dbReference type="STRING" id="479431.Namu_1396"/>
<feature type="transmembrane region" description="Helical" evidence="7">
    <location>
        <begin position="6"/>
        <end position="26"/>
    </location>
</feature>
<dbReference type="OrthoDB" id="9793589at2"/>
<keyword evidence="10" id="KW-1185">Reference proteome</keyword>
<evidence type="ECO:0000256" key="2">
    <source>
        <dbReference type="ARBA" id="ARBA00022448"/>
    </source>
</evidence>
<feature type="transmembrane region" description="Helical" evidence="7">
    <location>
        <begin position="136"/>
        <end position="158"/>
    </location>
</feature>
<dbReference type="PANTHER" id="PTHR32468">
    <property type="entry name" value="CATION/H + ANTIPORTER"/>
    <property type="match status" value="1"/>
</dbReference>
<dbReference type="GO" id="GO:0015297">
    <property type="term" value="F:antiporter activity"/>
    <property type="evidence" value="ECO:0007669"/>
    <property type="project" value="InterPro"/>
</dbReference>
<evidence type="ECO:0000313" key="9">
    <source>
        <dbReference type="EMBL" id="ACV77797.1"/>
    </source>
</evidence>
<feature type="transmembrane region" description="Helical" evidence="7">
    <location>
        <begin position="202"/>
        <end position="220"/>
    </location>
</feature>
<evidence type="ECO:0000256" key="4">
    <source>
        <dbReference type="ARBA" id="ARBA00022989"/>
    </source>
</evidence>
<feature type="transmembrane region" description="Helical" evidence="7">
    <location>
        <begin position="241"/>
        <end position="273"/>
    </location>
</feature>
<feature type="transmembrane region" description="Helical" evidence="7">
    <location>
        <begin position="64"/>
        <end position="87"/>
    </location>
</feature>
<dbReference type="RefSeq" id="WP_015746704.1">
    <property type="nucleotide sequence ID" value="NC_013235.1"/>
</dbReference>
<feature type="transmembrane region" description="Helical" evidence="7">
    <location>
        <begin position="293"/>
        <end position="313"/>
    </location>
</feature>
<feature type="transmembrane region" description="Helical" evidence="7">
    <location>
        <begin position="170"/>
        <end position="196"/>
    </location>
</feature>
<organism evidence="9 10">
    <name type="scientific">Nakamurella multipartita (strain ATCC 700099 / DSM 44233 / CIP 104796 / JCM 9543 / NBRC 105858 / Y-104)</name>
    <name type="common">Microsphaera multipartita</name>
    <dbReference type="NCBI Taxonomy" id="479431"/>
    <lineage>
        <taxon>Bacteria</taxon>
        <taxon>Bacillati</taxon>
        <taxon>Actinomycetota</taxon>
        <taxon>Actinomycetes</taxon>
        <taxon>Nakamurellales</taxon>
        <taxon>Nakamurellaceae</taxon>
        <taxon>Nakamurella</taxon>
    </lineage>
</organism>
<protein>
    <submittedName>
        <fullName evidence="9">Sodium/hydrogen exchanger</fullName>
    </submittedName>
</protein>
<keyword evidence="2" id="KW-0813">Transport</keyword>
<evidence type="ECO:0000256" key="1">
    <source>
        <dbReference type="ARBA" id="ARBA00004141"/>
    </source>
</evidence>
<keyword evidence="4 7" id="KW-1133">Transmembrane helix</keyword>
<sequence>MHIAALVFIDIAIIMVVARLFGRLAIKIGQPPVVGEIVAGIAMGPSLLGLLPGELEATLFPPEVLPYLNILAQLGLVLFMFIVGLELDMLLIRGREKVAGTISAASVALPFALGAGLSLVLFPFHDETATGPVAPLALALFMGVAMSITAFPVLARILTDRGMHRTPIGVLALACAAVDDIIAWTLLAFVVAVVQGNGPLDVLRIVILTAIFAAIMFGLVRPLLKRLNEWYQRAGRLTPDILSVVLIGVLASAFVTEIIGIHAIFGAFVFGAVMPRQGAADLTREILERLEQVSVLLLLPLFFVVTGLSTNILGLTGGGLWQLALILLVAIGGKFVGAYAGARAMKVRPRQATALGLLMNTRGLTELVILNVGKQLGVLDGELFTLMVLMALITTAMTGPLLKLVYSDRVMHRDIAEAERAALGVTDSYRVLVLIDDPARARELAQVGAAMLGRGRPAQLVLTRLLIRPTTAPLEVGAPLVPDLARMASTVDELNGLARELREQGVHSSVLTRFSTDPWADLLAQAASAQADVVLVTDTFAASTGSGRPQDPAFTLAIAQVGERPVAPGGSVGVVADGGADGRVAVVLGSAAATRLAGPLHVAVPDGGRAARRVWSALAPLRTGGLAAQLVDGTDEAMAAGLVLLAGGGAFAAELRDTRGTGTVVRIHAGLDDRESELTDQLAKLAESP</sequence>
<dbReference type="PANTHER" id="PTHR32468:SF0">
    <property type="entry name" value="K(+)_H(+) ANTIPORTER 1"/>
    <property type="match status" value="1"/>
</dbReference>
<reference evidence="10" key="1">
    <citation type="submission" date="2009-09" db="EMBL/GenBank/DDBJ databases">
        <title>The complete genome of Nakamurella multipartita DSM 44233.</title>
        <authorList>
            <consortium name="US DOE Joint Genome Institute (JGI-PGF)"/>
            <person name="Lucas S."/>
            <person name="Copeland A."/>
            <person name="Lapidus A."/>
            <person name="Glavina del Rio T."/>
            <person name="Dalin E."/>
            <person name="Tice H."/>
            <person name="Bruce D."/>
            <person name="Goodwin L."/>
            <person name="Pitluck S."/>
            <person name="Kyrpides N."/>
            <person name="Mavromatis K."/>
            <person name="Ivanova N."/>
            <person name="Ovchinnikova G."/>
            <person name="Sims D."/>
            <person name="Meincke L."/>
            <person name="Brettin T."/>
            <person name="Detter J.C."/>
            <person name="Han C."/>
            <person name="Larimer F."/>
            <person name="Land M."/>
            <person name="Hauser L."/>
            <person name="Markowitz V."/>
            <person name="Cheng J.-F."/>
            <person name="Hugenholtz P."/>
            <person name="Woyke T."/>
            <person name="Wu D."/>
            <person name="Klenk H.-P."/>
            <person name="Eisen J.A."/>
        </authorList>
    </citation>
    <scope>NUCLEOTIDE SEQUENCE [LARGE SCALE GENOMIC DNA]</scope>
    <source>
        <strain evidence="10">ATCC 700099 / DSM 44233 / CIP 104796 / JCM 9543 / NBRC 105858 / Y-104</strain>
    </source>
</reference>
<accession>C8XED9</accession>
<feature type="transmembrane region" description="Helical" evidence="7">
    <location>
        <begin position="320"/>
        <end position="340"/>
    </location>
</feature>
<dbReference type="Gene3D" id="1.20.1530.20">
    <property type="match status" value="1"/>
</dbReference>
<dbReference type="InterPro" id="IPR050794">
    <property type="entry name" value="CPA2_transporter"/>
</dbReference>
<dbReference type="InterPro" id="IPR038770">
    <property type="entry name" value="Na+/solute_symporter_sf"/>
</dbReference>
<evidence type="ECO:0000256" key="5">
    <source>
        <dbReference type="ARBA" id="ARBA00023065"/>
    </source>
</evidence>
<feature type="transmembrane region" description="Helical" evidence="7">
    <location>
        <begin position="33"/>
        <end position="52"/>
    </location>
</feature>
<dbReference type="GO" id="GO:0016020">
    <property type="term" value="C:membrane"/>
    <property type="evidence" value="ECO:0007669"/>
    <property type="project" value="UniProtKB-SubCell"/>
</dbReference>
<dbReference type="EMBL" id="CP001737">
    <property type="protein sequence ID" value="ACV77797.1"/>
    <property type="molecule type" value="Genomic_DNA"/>
</dbReference>